<comment type="caution">
    <text evidence="2">The sequence shown here is derived from an EMBL/GenBank/DDBJ whole genome shotgun (WGS) entry which is preliminary data.</text>
</comment>
<dbReference type="AlphaFoldDB" id="A0A9P0Q6I8"/>
<name>A0A9P0Q6I8_ACAOB</name>
<feature type="compositionally biased region" description="Acidic residues" evidence="1">
    <location>
        <begin position="18"/>
        <end position="30"/>
    </location>
</feature>
<dbReference type="OrthoDB" id="10009520at2759"/>
<feature type="region of interest" description="Disordered" evidence="1">
    <location>
        <begin position="1"/>
        <end position="50"/>
    </location>
</feature>
<dbReference type="Proteomes" id="UP001152888">
    <property type="component" value="Unassembled WGS sequence"/>
</dbReference>
<organism evidence="2 3">
    <name type="scientific">Acanthoscelides obtectus</name>
    <name type="common">Bean weevil</name>
    <name type="synonym">Bruchus obtectus</name>
    <dbReference type="NCBI Taxonomy" id="200917"/>
    <lineage>
        <taxon>Eukaryota</taxon>
        <taxon>Metazoa</taxon>
        <taxon>Ecdysozoa</taxon>
        <taxon>Arthropoda</taxon>
        <taxon>Hexapoda</taxon>
        <taxon>Insecta</taxon>
        <taxon>Pterygota</taxon>
        <taxon>Neoptera</taxon>
        <taxon>Endopterygota</taxon>
        <taxon>Coleoptera</taxon>
        <taxon>Polyphaga</taxon>
        <taxon>Cucujiformia</taxon>
        <taxon>Chrysomeloidea</taxon>
        <taxon>Chrysomelidae</taxon>
        <taxon>Bruchinae</taxon>
        <taxon>Bruchini</taxon>
        <taxon>Acanthoscelides</taxon>
    </lineage>
</organism>
<gene>
    <name evidence="2" type="ORF">ACAOBT_LOCUS33069</name>
</gene>
<proteinExistence type="predicted"/>
<keyword evidence="3" id="KW-1185">Reference proteome</keyword>
<feature type="compositionally biased region" description="Low complexity" evidence="1">
    <location>
        <begin position="31"/>
        <end position="45"/>
    </location>
</feature>
<sequence>MNQVMVTTMVDRNFIPSNDDESSDTSEEGDSPVPTKTTPEKTPQTCWRQRRDENCERVKRKRRRNLGQEYSTVKNRKLIKLRELGSLCRSRRTAERSSVIAVKIS</sequence>
<accession>A0A9P0Q6I8</accession>
<dbReference type="EMBL" id="CAKOFQ010008229">
    <property type="protein sequence ID" value="CAH2012873.1"/>
    <property type="molecule type" value="Genomic_DNA"/>
</dbReference>
<evidence type="ECO:0000313" key="2">
    <source>
        <dbReference type="EMBL" id="CAH2012873.1"/>
    </source>
</evidence>
<evidence type="ECO:0000256" key="1">
    <source>
        <dbReference type="SAM" id="MobiDB-lite"/>
    </source>
</evidence>
<protein>
    <submittedName>
        <fullName evidence="2">Uncharacterized protein</fullName>
    </submittedName>
</protein>
<evidence type="ECO:0000313" key="3">
    <source>
        <dbReference type="Proteomes" id="UP001152888"/>
    </source>
</evidence>
<reference evidence="2" key="1">
    <citation type="submission" date="2022-03" db="EMBL/GenBank/DDBJ databases">
        <authorList>
            <person name="Sayadi A."/>
        </authorList>
    </citation>
    <scope>NUCLEOTIDE SEQUENCE</scope>
</reference>